<gene>
    <name evidence="13" type="primary">MPH1</name>
    <name evidence="13" type="ORF">MNAN1_003406</name>
</gene>
<dbReference type="GO" id="GO:0045003">
    <property type="term" value="P:double-strand break repair via synthesis-dependent strand annealing"/>
    <property type="evidence" value="ECO:0007669"/>
    <property type="project" value="TreeGrafter"/>
</dbReference>
<feature type="compositionally biased region" description="Low complexity" evidence="10">
    <location>
        <begin position="802"/>
        <end position="813"/>
    </location>
</feature>
<organism evidence="13 14">
    <name type="scientific">Malassezia nana</name>
    <dbReference type="NCBI Taxonomy" id="180528"/>
    <lineage>
        <taxon>Eukaryota</taxon>
        <taxon>Fungi</taxon>
        <taxon>Dikarya</taxon>
        <taxon>Basidiomycota</taxon>
        <taxon>Ustilaginomycotina</taxon>
        <taxon>Malasseziomycetes</taxon>
        <taxon>Malasseziales</taxon>
        <taxon>Malasseziaceae</taxon>
        <taxon>Malassezia</taxon>
    </lineage>
</organism>
<dbReference type="SMART" id="SM00487">
    <property type="entry name" value="DEXDc"/>
    <property type="match status" value="1"/>
</dbReference>
<dbReference type="Pfam" id="PF00270">
    <property type="entry name" value="DEAD"/>
    <property type="match status" value="1"/>
</dbReference>
<keyword evidence="4 13" id="KW-0378">Hydrolase</keyword>
<sequence length="1035" mass="115423">MADFDEFDDEVGSEWLAQVDAIEARCLHAPPPPKPVVAASSTDEAWDPHLEAQLLQGFDQLDDEIKQSQSQGTRVPLQDTTNTRVTRPVAPPAKSSAPRPLTQQGLFGRPPIPAPSSSASSASDSHVHTAQGLVSLAAGLGRRRGKVWDHHLFLHQKNRVARGVKGDDDVDGNDDDDNEALPTPECPPRTTPPRMSVALDEEQAQTWIYPINKPLRSYQLNIVKKALFHNVLVALPTGLGKTFIAAVVILNYVRWFPKGKIIFVAPTRPLVNQQQQACHSLCGLPWDLAIELTGSTKRALRDDEWKSKRIFYMTPQTFENDLLSTTCDPTEVVCVVVDEAHRATGNYAYGKVIRHLMYYNPYFRVLALTATPGNHAERVQEVVDHLHIDRIEIRTEDAIDIQPYLHKKKEDLVRVALPPALDTLRRRWAELMHVYYDPLHQQGVLRACDPSQLRAFAVRAASADAHGRAILQSRPFLRGHVQQLATMAQIMQYLVEQSVRVFCERVQAMATPKKGTTKREQVFSTQNSTFRDLLENIEAVQADSHLLVHPKMRTLRDVLTRHFASTSHDATRAMVFCTFREVVNEIVALLCEAGLRATPFVGQASDTKGNRGFTQRMQEQILRDFQQGTYQVLVATSIGEEGLDIGEVDLIVCYDAVRDSVRGLQRIGRTGRLRDGRVVVLMAEGREESNWQHSKASYKSVQRLVRDANMIELYTDVPRLVPAHIQPQPIMRQVEQPEPTSAPPPPKRTRREPRPPRVKRRPPPPPDASLTFCWAAELRRRDEHREGAASPPPPSSEERPRSSSSTLLRSSSLNGTANLSDDSDDQALCAPRLASGDGASRTRGRSLGVRPALRSPRAPTVSPTRFAPHPLVAALDSGLDEPPSPQVCSSPVLPAPTPPPRRERPRRTRRTAGLFFQDEAERETDSDIHGETDEDDDGPSTSEENDDDRAAVGDFVPTQQAGYEQQAVYMQSMLSQQAPTPFRRRDRLWELLQRRDALRPSSEASVASADEYSQDSFVVGDDEISWASSQASSAL</sequence>
<feature type="compositionally biased region" description="Acidic residues" evidence="10">
    <location>
        <begin position="168"/>
        <end position="179"/>
    </location>
</feature>
<accession>A0AAF0ET62</accession>
<evidence type="ECO:0000259" key="12">
    <source>
        <dbReference type="PROSITE" id="PS51194"/>
    </source>
</evidence>
<dbReference type="SMART" id="SM00490">
    <property type="entry name" value="HELICc"/>
    <property type="match status" value="1"/>
</dbReference>
<feature type="domain" description="Helicase ATP-binding" evidence="11">
    <location>
        <begin position="222"/>
        <end position="390"/>
    </location>
</feature>
<comment type="subunit">
    <text evidence="9">Interacts with the MHF histone-fold complex to form the FANCM-MHF complex.</text>
</comment>
<feature type="compositionally biased region" description="Acidic residues" evidence="10">
    <location>
        <begin position="932"/>
        <end position="947"/>
    </location>
</feature>
<dbReference type="InterPro" id="IPR044749">
    <property type="entry name" value="FANCM_DEXDc"/>
</dbReference>
<dbReference type="InterPro" id="IPR039686">
    <property type="entry name" value="FANCM/Mph1-like_ID"/>
</dbReference>
<evidence type="ECO:0000256" key="10">
    <source>
        <dbReference type="SAM" id="MobiDB-lite"/>
    </source>
</evidence>
<reference evidence="13" key="1">
    <citation type="submission" date="2023-03" db="EMBL/GenBank/DDBJ databases">
        <title>Mating type loci evolution in Malassezia.</title>
        <authorList>
            <person name="Coelho M.A."/>
        </authorList>
    </citation>
    <scope>NUCLEOTIDE SEQUENCE</scope>
    <source>
        <strain evidence="13">CBS 9557</strain>
    </source>
</reference>
<comment type="similarity">
    <text evidence="2 9">Belongs to the DEAD box helicase family. DEAH subfamily. FANCM sub-subfamily.</text>
</comment>
<dbReference type="EC" id="3.6.4.12" evidence="9"/>
<proteinExistence type="inferred from homology"/>
<dbReference type="PROSITE" id="PS51194">
    <property type="entry name" value="HELICASE_CTER"/>
    <property type="match status" value="1"/>
</dbReference>
<evidence type="ECO:0000256" key="4">
    <source>
        <dbReference type="ARBA" id="ARBA00022801"/>
    </source>
</evidence>
<dbReference type="GO" id="GO:0043138">
    <property type="term" value="F:3'-5' DNA helicase activity"/>
    <property type="evidence" value="ECO:0007669"/>
    <property type="project" value="InterPro"/>
</dbReference>
<keyword evidence="3" id="KW-0547">Nucleotide-binding</keyword>
<evidence type="ECO:0000256" key="6">
    <source>
        <dbReference type="ARBA" id="ARBA00022840"/>
    </source>
</evidence>
<feature type="compositionally biased region" description="Basic residues" evidence="10">
    <location>
        <begin position="747"/>
        <end position="762"/>
    </location>
</feature>
<dbReference type="GO" id="GO:0005524">
    <property type="term" value="F:ATP binding"/>
    <property type="evidence" value="ECO:0007669"/>
    <property type="project" value="UniProtKB-UniRule"/>
</dbReference>
<evidence type="ECO:0000256" key="1">
    <source>
        <dbReference type="ARBA" id="ARBA00004123"/>
    </source>
</evidence>
<feature type="compositionally biased region" description="Basic and acidic residues" evidence="10">
    <location>
        <begin position="777"/>
        <end position="787"/>
    </location>
</feature>
<feature type="region of interest" description="Disordered" evidence="10">
    <location>
        <begin position="29"/>
        <end position="50"/>
    </location>
</feature>
<dbReference type="Proteomes" id="UP001213623">
    <property type="component" value="Chromosome 6"/>
</dbReference>
<keyword evidence="5 13" id="KW-0347">Helicase</keyword>
<keyword evidence="7" id="KW-0539">Nucleus</keyword>
<dbReference type="EMBL" id="CP119897">
    <property type="protein sequence ID" value="WFD28396.1"/>
    <property type="molecule type" value="Genomic_DNA"/>
</dbReference>
<dbReference type="GO" id="GO:0016787">
    <property type="term" value="F:hydrolase activity"/>
    <property type="evidence" value="ECO:0007669"/>
    <property type="project" value="UniProtKB-KW"/>
</dbReference>
<dbReference type="GO" id="GO:0005634">
    <property type="term" value="C:nucleus"/>
    <property type="evidence" value="ECO:0007669"/>
    <property type="project" value="UniProtKB-SubCell"/>
</dbReference>
<evidence type="ECO:0000259" key="11">
    <source>
        <dbReference type="PROSITE" id="PS51192"/>
    </source>
</evidence>
<comment type="subcellular location">
    <subcellularLocation>
        <location evidence="1 9">Nucleus</location>
    </subcellularLocation>
</comment>
<dbReference type="PROSITE" id="PS51192">
    <property type="entry name" value="HELICASE_ATP_BIND_1"/>
    <property type="match status" value="1"/>
</dbReference>
<dbReference type="SUPFAM" id="SSF52540">
    <property type="entry name" value="P-loop containing nucleoside triphosphate hydrolases"/>
    <property type="match status" value="2"/>
</dbReference>
<evidence type="ECO:0000256" key="7">
    <source>
        <dbReference type="ARBA" id="ARBA00023242"/>
    </source>
</evidence>
<feature type="compositionally biased region" description="Polar residues" evidence="10">
    <location>
        <begin position="67"/>
        <end position="85"/>
    </location>
</feature>
<dbReference type="PANTHER" id="PTHR14025:SF20">
    <property type="entry name" value="FANCONI ANEMIA GROUP M PROTEIN"/>
    <property type="match status" value="1"/>
</dbReference>
<evidence type="ECO:0000256" key="3">
    <source>
        <dbReference type="ARBA" id="ARBA00022741"/>
    </source>
</evidence>
<dbReference type="AlphaFoldDB" id="A0AAF0ET62"/>
<feature type="compositionally biased region" description="Low complexity" evidence="10">
    <location>
        <begin position="115"/>
        <end position="124"/>
    </location>
</feature>
<evidence type="ECO:0000256" key="9">
    <source>
        <dbReference type="RuleBase" id="RU367027"/>
    </source>
</evidence>
<dbReference type="CDD" id="cd18033">
    <property type="entry name" value="DEXDc_FANCM"/>
    <property type="match status" value="1"/>
</dbReference>
<dbReference type="Gene3D" id="3.40.50.300">
    <property type="entry name" value="P-loop containing nucleotide triphosphate hydrolases"/>
    <property type="match status" value="2"/>
</dbReference>
<feature type="region of interest" description="Disordered" evidence="10">
    <location>
        <begin position="728"/>
        <end position="954"/>
    </location>
</feature>
<keyword evidence="6" id="KW-0067">ATP-binding</keyword>
<evidence type="ECO:0000313" key="13">
    <source>
        <dbReference type="EMBL" id="WFD28396.1"/>
    </source>
</evidence>
<feature type="region of interest" description="Disordered" evidence="10">
    <location>
        <begin position="163"/>
        <end position="192"/>
    </location>
</feature>
<dbReference type="PANTHER" id="PTHR14025">
    <property type="entry name" value="FANCONI ANEMIA GROUP M FANCM FAMILY MEMBER"/>
    <property type="match status" value="1"/>
</dbReference>
<dbReference type="GO" id="GO:0036297">
    <property type="term" value="P:interstrand cross-link repair"/>
    <property type="evidence" value="ECO:0007669"/>
    <property type="project" value="TreeGrafter"/>
</dbReference>
<evidence type="ECO:0000313" key="14">
    <source>
        <dbReference type="Proteomes" id="UP001213623"/>
    </source>
</evidence>
<dbReference type="GO" id="GO:0000400">
    <property type="term" value="F:four-way junction DNA binding"/>
    <property type="evidence" value="ECO:0007669"/>
    <property type="project" value="TreeGrafter"/>
</dbReference>
<dbReference type="Pfam" id="PF00271">
    <property type="entry name" value="Helicase_C"/>
    <property type="match status" value="1"/>
</dbReference>
<keyword evidence="14" id="KW-1185">Reference proteome</keyword>
<dbReference type="FunFam" id="3.40.50.300:FF:000861">
    <property type="entry name" value="Fanconi anemia, complementation group M"/>
    <property type="match status" value="1"/>
</dbReference>
<dbReference type="InterPro" id="IPR001650">
    <property type="entry name" value="Helicase_C-like"/>
</dbReference>
<dbReference type="GO" id="GO:0009378">
    <property type="term" value="F:four-way junction helicase activity"/>
    <property type="evidence" value="ECO:0007669"/>
    <property type="project" value="TreeGrafter"/>
</dbReference>
<evidence type="ECO:0000256" key="5">
    <source>
        <dbReference type="ARBA" id="ARBA00022806"/>
    </source>
</evidence>
<dbReference type="InterPro" id="IPR027417">
    <property type="entry name" value="P-loop_NTPase"/>
</dbReference>
<dbReference type="InterPro" id="IPR014001">
    <property type="entry name" value="Helicase_ATP-bd"/>
</dbReference>
<dbReference type="CDD" id="cd12091">
    <property type="entry name" value="FANCM_ID"/>
    <property type="match status" value="1"/>
</dbReference>
<comment type="catalytic activity">
    <reaction evidence="8 9">
        <text>ATP + H2O = ADP + phosphate + H(+)</text>
        <dbReference type="Rhea" id="RHEA:13065"/>
        <dbReference type="ChEBI" id="CHEBI:15377"/>
        <dbReference type="ChEBI" id="CHEBI:15378"/>
        <dbReference type="ChEBI" id="CHEBI:30616"/>
        <dbReference type="ChEBI" id="CHEBI:43474"/>
        <dbReference type="ChEBI" id="CHEBI:456216"/>
        <dbReference type="EC" id="3.6.4.12"/>
    </reaction>
</comment>
<comment type="function">
    <text evidence="9">ATP-dependent DNA helicase involved in DNA damage repair by homologous recombination and in genome maintenance. Capable of unwinding D-loops. Plays a role in limiting crossover recombinants during mitotic DNA double-strand break (DSB) repair. Component of a FANCM-MHF complex which promotes gene conversion at blocked replication forks, probably by reversal of the stalled fork.</text>
</comment>
<feature type="domain" description="Helicase C-terminal" evidence="12">
    <location>
        <begin position="554"/>
        <end position="721"/>
    </location>
</feature>
<evidence type="ECO:0000256" key="8">
    <source>
        <dbReference type="ARBA" id="ARBA00047995"/>
    </source>
</evidence>
<evidence type="ECO:0000256" key="2">
    <source>
        <dbReference type="ARBA" id="ARBA00009889"/>
    </source>
</evidence>
<feature type="region of interest" description="Disordered" evidence="10">
    <location>
        <begin position="65"/>
        <end position="126"/>
    </location>
</feature>
<protein>
    <recommendedName>
        <fullName evidence="9">ATP-dependent DNA helicase</fullName>
        <ecNumber evidence="9">3.6.4.12</ecNumber>
    </recommendedName>
</protein>
<name>A0AAF0ET62_9BASI</name>
<dbReference type="InterPro" id="IPR011545">
    <property type="entry name" value="DEAD/DEAH_box_helicase_dom"/>
</dbReference>